<organism evidence="1 2">
    <name type="scientific">Mesorhizobium plurifarium</name>
    <dbReference type="NCBI Taxonomy" id="69974"/>
    <lineage>
        <taxon>Bacteria</taxon>
        <taxon>Pseudomonadati</taxon>
        <taxon>Pseudomonadota</taxon>
        <taxon>Alphaproteobacteria</taxon>
        <taxon>Hyphomicrobiales</taxon>
        <taxon>Phyllobacteriaceae</taxon>
        <taxon>Mesorhizobium</taxon>
    </lineage>
</organism>
<evidence type="ECO:0000313" key="2">
    <source>
        <dbReference type="Proteomes" id="UP000045285"/>
    </source>
</evidence>
<evidence type="ECO:0000313" key="1">
    <source>
        <dbReference type="EMBL" id="CDX24962.1"/>
    </source>
</evidence>
<proteinExistence type="predicted"/>
<dbReference type="EMBL" id="CCMZ01000044">
    <property type="protein sequence ID" value="CDX24962.1"/>
    <property type="molecule type" value="Genomic_DNA"/>
</dbReference>
<protein>
    <submittedName>
        <fullName evidence="1">Uncharacterized protein</fullName>
    </submittedName>
</protein>
<sequence length="55" mass="6711">MPYTHYLSRPRDASRSYGERVRITRLLDFTRARSVTKIEHLQYKQEFMLSYLEAE</sequence>
<keyword evidence="2" id="KW-1185">Reference proteome</keyword>
<reference evidence="2" key="1">
    <citation type="submission" date="2014-08" db="EMBL/GenBank/DDBJ databases">
        <authorList>
            <person name="Moulin L."/>
        </authorList>
    </citation>
    <scope>NUCLEOTIDE SEQUENCE [LARGE SCALE GENOMIC DNA]</scope>
</reference>
<accession>A0A090E5S5</accession>
<gene>
    <name evidence="1" type="ORF">MPL3356_490031</name>
</gene>
<dbReference type="Proteomes" id="UP000045285">
    <property type="component" value="Unassembled WGS sequence"/>
</dbReference>
<name>A0A090E5S5_MESPL</name>
<dbReference type="AlphaFoldDB" id="A0A090E5S5"/>